<name>A0A7U3YNY9_DESPD</name>
<evidence type="ECO:0000256" key="1">
    <source>
        <dbReference type="SAM" id="MobiDB-lite"/>
    </source>
</evidence>
<proteinExistence type="predicted"/>
<evidence type="ECO:0008006" key="4">
    <source>
        <dbReference type="Google" id="ProtNLM"/>
    </source>
</evidence>
<gene>
    <name evidence="2" type="ordered locus">Despr_2739</name>
</gene>
<accession>A0A7U3YNY9</accession>
<organism evidence="2 3">
    <name type="scientific">Desulfobulbus propionicus (strain ATCC 33891 / DSM 2032 / VKM B-1956 / 1pr3)</name>
    <dbReference type="NCBI Taxonomy" id="577650"/>
    <lineage>
        <taxon>Bacteria</taxon>
        <taxon>Pseudomonadati</taxon>
        <taxon>Thermodesulfobacteriota</taxon>
        <taxon>Desulfobulbia</taxon>
        <taxon>Desulfobulbales</taxon>
        <taxon>Desulfobulbaceae</taxon>
        <taxon>Desulfobulbus</taxon>
    </lineage>
</organism>
<protein>
    <recommendedName>
        <fullName evidence="4">VCBS repeat-containing protein</fullName>
    </recommendedName>
</protein>
<dbReference type="EMBL" id="CP002364">
    <property type="protein sequence ID" value="ADW18874.1"/>
    <property type="molecule type" value="Genomic_DNA"/>
</dbReference>
<dbReference type="PANTHER" id="PTHR39431">
    <property type="entry name" value="FRPA/C-RELATED PROTEIN"/>
    <property type="match status" value="1"/>
</dbReference>
<reference evidence="2 3" key="1">
    <citation type="journal article" date="2011" name="Stand. Genomic Sci.">
        <title>Complete genome sequence of Desulfobulbus propionicus type strain (1pr3).</title>
        <authorList>
            <person name="Pagani I."/>
            <person name="Lapidus A."/>
            <person name="Nolan M."/>
            <person name="Lucas S."/>
            <person name="Hammon N."/>
            <person name="Deshpande S."/>
            <person name="Cheng J.F."/>
            <person name="Chertkov O."/>
            <person name="Davenport K."/>
            <person name="Tapia R."/>
            <person name="Han C."/>
            <person name="Goodwin L."/>
            <person name="Pitluck S."/>
            <person name="Liolios K."/>
            <person name="Mavromatis K."/>
            <person name="Ivanova N."/>
            <person name="Mikhailova N."/>
            <person name="Pati A."/>
            <person name="Chen A."/>
            <person name="Palaniappan K."/>
            <person name="Land M."/>
            <person name="Hauser L."/>
            <person name="Chang Y.J."/>
            <person name="Jeffries C.D."/>
            <person name="Detter J.C."/>
            <person name="Brambilla E."/>
            <person name="Kannan K.P."/>
            <person name="Djao O.D."/>
            <person name="Rohde M."/>
            <person name="Pukall R."/>
            <person name="Spring S."/>
            <person name="Goker M."/>
            <person name="Sikorski J."/>
            <person name="Woyke T."/>
            <person name="Bristow J."/>
            <person name="Eisen J.A."/>
            <person name="Markowitz V."/>
            <person name="Hugenholtz P."/>
            <person name="Kyrpides N.C."/>
            <person name="Klenk H.P."/>
        </authorList>
    </citation>
    <scope>NUCLEOTIDE SEQUENCE [LARGE SCALE GENOMIC DNA]</scope>
    <source>
        <strain evidence="3">ATCC 33891 / DSM 2032 / 1pr3</strain>
    </source>
</reference>
<dbReference type="AlphaFoldDB" id="A0A7U3YNY9"/>
<dbReference type="KEGG" id="dpr:Despr_2739"/>
<evidence type="ECO:0000313" key="3">
    <source>
        <dbReference type="Proteomes" id="UP000006365"/>
    </source>
</evidence>
<sequence length="444" mass="47302">MRIAATTIGMDAALTSKETEQRINHLSTSSATGQTDAFGIRLASLLASSTHSLCSCRSVISPVRGGVAPLDAGAPAQTDTSKTVLAQLAEQVIGQQVTITALEQELTALPPGQTASPLFSLGTAQLMRGTLSSERQSLLFAAQGCVETTDGRRISFDLGLSMERTTVAAQTALLGVTPLFIDPLILQFDLDAPLLGDTVFRFDLDSDGIEEELACPGSGCGFLAFDRNGDGVINNGLELFGPSSGSGFGELAELDDDANLWIDESDPLFAQLRIWTQDGQGGRSLRTLKEAGVGAIAVTHAGSGFELQQTDGTVLGTIKASSLFLTEDGQVRPMHEVDLASPAIPENAGSAVPSPTESRFDTALRALRDIIGIQRMRLQMMLTGQRLRGTMVRKEERHDLLFNWLQARGEWQTQLERRFELRPGPADRPVLAASGGDTAAVRHG</sequence>
<dbReference type="PANTHER" id="PTHR39431:SF1">
    <property type="entry name" value="FRPA_C-RELATED PROTEIN"/>
    <property type="match status" value="1"/>
</dbReference>
<dbReference type="Proteomes" id="UP000006365">
    <property type="component" value="Chromosome"/>
</dbReference>
<dbReference type="RefSeq" id="WP_015725400.1">
    <property type="nucleotide sequence ID" value="NC_014972.1"/>
</dbReference>
<keyword evidence="3" id="KW-1185">Reference proteome</keyword>
<feature type="region of interest" description="Disordered" evidence="1">
    <location>
        <begin position="425"/>
        <end position="444"/>
    </location>
</feature>
<evidence type="ECO:0000313" key="2">
    <source>
        <dbReference type="EMBL" id="ADW18874.1"/>
    </source>
</evidence>